<sequence>MRQLSMISKGNYKGLYRFRIGDYRLFYKISEDTVIVFIVDLGTRKGAYK</sequence>
<dbReference type="AlphaFoldDB" id="A0A6P1Y3H5"/>
<dbReference type="RefSeq" id="WP_162664372.1">
    <property type="nucleotide sequence ID" value="NZ_CP048020.1"/>
</dbReference>
<dbReference type="InterPro" id="IPR007712">
    <property type="entry name" value="RelE/ParE_toxin"/>
</dbReference>
<dbReference type="SUPFAM" id="SSF143011">
    <property type="entry name" value="RelE-like"/>
    <property type="match status" value="1"/>
</dbReference>
<name>A0A6P1Y3H5_9SPIR</name>
<protein>
    <submittedName>
        <fullName evidence="2">Type II toxin-antitoxin system mRNA interferase toxin, RelE/StbE family</fullName>
    </submittedName>
</protein>
<dbReference type="Gene3D" id="3.30.2310.20">
    <property type="entry name" value="RelE-like"/>
    <property type="match status" value="1"/>
</dbReference>
<keyword evidence="1" id="KW-1277">Toxin-antitoxin system</keyword>
<dbReference type="EMBL" id="CP048020">
    <property type="protein sequence ID" value="QHX44075.1"/>
    <property type="molecule type" value="Genomic_DNA"/>
</dbReference>
<dbReference type="NCBIfam" id="TIGR02385">
    <property type="entry name" value="RelE_StbE"/>
    <property type="match status" value="1"/>
</dbReference>
<organism evidence="2 3">
    <name type="scientific">Treponema vincentii</name>
    <dbReference type="NCBI Taxonomy" id="69710"/>
    <lineage>
        <taxon>Bacteria</taxon>
        <taxon>Pseudomonadati</taxon>
        <taxon>Spirochaetota</taxon>
        <taxon>Spirochaetia</taxon>
        <taxon>Spirochaetales</taxon>
        <taxon>Treponemataceae</taxon>
        <taxon>Treponema</taxon>
    </lineage>
</organism>
<evidence type="ECO:0000256" key="1">
    <source>
        <dbReference type="ARBA" id="ARBA00022649"/>
    </source>
</evidence>
<accession>A0A6P1Y3H5</accession>
<evidence type="ECO:0000313" key="3">
    <source>
        <dbReference type="Proteomes" id="UP000464374"/>
    </source>
</evidence>
<reference evidence="2 3" key="1">
    <citation type="submission" date="2020-01" db="EMBL/GenBank/DDBJ databases">
        <title>Complete genome sequence of a human oral phylogroup 1 Treponema sp. strain ATCC 700766, originally isolated from periodontitis dental plaque.</title>
        <authorList>
            <person name="Chan Y."/>
            <person name="Huo Y.-B."/>
            <person name="Yu X.-L."/>
            <person name="Zeng H."/>
            <person name="Leung W.-K."/>
            <person name="Watt R.M."/>
        </authorList>
    </citation>
    <scope>NUCLEOTIDE SEQUENCE [LARGE SCALE GENOMIC DNA]</scope>
    <source>
        <strain evidence="2 3">OMZ 804</strain>
    </source>
</reference>
<dbReference type="Pfam" id="PF05016">
    <property type="entry name" value="ParE_toxin"/>
    <property type="match status" value="1"/>
</dbReference>
<dbReference type="InterPro" id="IPR035093">
    <property type="entry name" value="RelE/ParE_toxin_dom_sf"/>
</dbReference>
<proteinExistence type="predicted"/>
<dbReference type="KEGG" id="trz:GWP43_12175"/>
<evidence type="ECO:0000313" key="2">
    <source>
        <dbReference type="EMBL" id="QHX44075.1"/>
    </source>
</evidence>
<gene>
    <name evidence="2" type="ORF">GWP43_12175</name>
</gene>
<dbReference type="Proteomes" id="UP000464374">
    <property type="component" value="Chromosome"/>
</dbReference>